<feature type="compositionally biased region" description="Low complexity" evidence="1">
    <location>
        <begin position="166"/>
        <end position="182"/>
    </location>
</feature>
<name>A0A9C7EYC5_9VIRU</name>
<feature type="compositionally biased region" description="Polar residues" evidence="1">
    <location>
        <begin position="80"/>
        <end position="98"/>
    </location>
</feature>
<organism evidence="2">
    <name type="scientific">Penaeus semisulcatus majanivirus</name>
    <dbReference type="NCBI Taxonomy" id="2984274"/>
    <lineage>
        <taxon>Viruses</taxon>
        <taxon>Viruses incertae sedis</taxon>
        <taxon>Naldaviricetes</taxon>
        <taxon>Nimaviridae</taxon>
    </lineage>
</organism>
<sequence>MPSHLAGLEDPSTPSEGTTVEQPLMSSGGAEGEEVERGEKMDPDNLSSPSVENNEADQRSQPQPQSKSSPMPELKPLPRTQCQSPQMSQYQSFQMTQNKSPQMTQYQFPQMSLCQFPQTSQCQFPQIFQCHFPQMSQSQSTQMPQKNQSPQMPQKNQSPQMTQKNQSPQMTQYQSTQMSQTLSMKAVHSPTIKVFSKKDEQPITLQGMFPRLDGRALEPEYDIFIKITCRDGQPNPM</sequence>
<reference evidence="2" key="1">
    <citation type="submission" date="2022-10" db="EMBL/GenBank/DDBJ databases">
        <title>Genome sequences of endogenous nimaviruses in decapod crustaceans.</title>
        <authorList>
            <person name="Kawato S."/>
            <person name="Nozaki R."/>
            <person name="Kondo H."/>
            <person name="Hirono I."/>
        </authorList>
    </citation>
    <scope>NUCLEOTIDE SEQUENCE</scope>
    <source>
        <strain evidence="2">Kagawa2020</strain>
    </source>
</reference>
<evidence type="ECO:0000256" key="1">
    <source>
        <dbReference type="SAM" id="MobiDB-lite"/>
    </source>
</evidence>
<proteinExistence type="predicted"/>
<feature type="compositionally biased region" description="Low complexity" evidence="1">
    <location>
        <begin position="59"/>
        <end position="72"/>
    </location>
</feature>
<feature type="region of interest" description="Disordered" evidence="1">
    <location>
        <begin position="135"/>
        <end position="182"/>
    </location>
</feature>
<evidence type="ECO:0000313" key="2">
    <source>
        <dbReference type="EMBL" id="BDT62210.1"/>
    </source>
</evidence>
<accession>A0A9C7EYC5</accession>
<protein>
    <submittedName>
        <fullName evidence="2">Uncharacterized protein</fullName>
    </submittedName>
</protein>
<feature type="compositionally biased region" description="Polar residues" evidence="1">
    <location>
        <begin position="146"/>
        <end position="165"/>
    </location>
</feature>
<feature type="compositionally biased region" description="Low complexity" evidence="1">
    <location>
        <begin position="135"/>
        <end position="145"/>
    </location>
</feature>
<feature type="compositionally biased region" description="Polar residues" evidence="1">
    <location>
        <begin position="12"/>
        <end position="25"/>
    </location>
</feature>
<feature type="region of interest" description="Disordered" evidence="1">
    <location>
        <begin position="1"/>
        <end position="98"/>
    </location>
</feature>
<dbReference type="EMBL" id="LC738873">
    <property type="protein sequence ID" value="BDT62210.1"/>
    <property type="molecule type" value="Genomic_DNA"/>
</dbReference>